<dbReference type="Proteomes" id="UP000054893">
    <property type="component" value="Unassembled WGS sequence"/>
</dbReference>
<name>A0A158H0L9_CABSO</name>
<sequence length="899" mass="90827">MASNYQNPAQAGFKSSDNVSVVPVITAITSGLDPLATPIPFGSMTTAPHPVISGLGQPGDMIELRDGSRVVGMATVEADGHWAIGLGAVANGAHSMTAVSISNGSTSATSNAYEFSYQAVPVAQAPAETLTITNLSDHSGANVPYQGIANDTAPTVHGIMSSLLTLGETISVYRDGAFLGTASTNGTNWTFNDQGVTAGNHVYTARVESAAGNGAFSSVFAFVEAGTLDHVPVITSIAGAAGNVPAGSTTNEAHPTISGTGHAGDMIELRDGSNIVGHATVDAYGHWNIGLGSVAGGAHSLTAVAIANGSVSAASNEYAFNYQAASVTPTPAALVITNLIDHSTGNVANQGTVSDSSPTVQGTMSSLLVRGETISVYRDGTFLGTASTNGTNWTFNDQGVTAGNHVYTARVESAAGNGAFSSGFSFMEAGAVDHVPVISAIAGAAGNVPAGGTTSEAHPTVSGTGHAGDIIELRDGSNIVGHATVDAYGHWNIGLGSVSGGAHSLTAVSIANGSVSAASNAYAFNYQAAPVTPAPAETLVITNLIDHSVGNISNQGVTSDSSPTVQGTMSSLLVRGETISVYRDGTFLGTASTNGTKWTFNDQGVTPGNHVYTARVESAVGAGAFSSGFGFTEAGAPSNHTAAITAVLDAFGAQQGNVPSGGITDDHRPVVSGTGHAGDSIDVMDGGWAVGHTTVDSHGNWSVQLGTLADGAHSLTVRAYGDGTVTSNPAAYGITVYTEAVAPVATHTFDLSGDPAAFFQQNNGHIQGSSGVTDTLHLAGDHQVLDLTSLTGKTAAAKISSVEVFDLGGHQNTLKLSVLDVLNLGETDLFQHDGKQQLMVNGHAGDVVDMANAHVSGLSDGSWSQHGVTTMGGVVYNVYEHSSAHTELLVQQGVNLVVH</sequence>
<feature type="domain" description="Bacterial Ig-like" evidence="1">
    <location>
        <begin position="656"/>
        <end position="736"/>
    </location>
</feature>
<dbReference type="RefSeq" id="WP_157766658.1">
    <property type="nucleotide sequence ID" value="NZ_FCOC02000012.1"/>
</dbReference>
<evidence type="ECO:0000259" key="1">
    <source>
        <dbReference type="Pfam" id="PF19077"/>
    </source>
</evidence>
<dbReference type="Gene3D" id="2.60.40.10">
    <property type="entry name" value="Immunoglobulins"/>
    <property type="match status" value="7"/>
</dbReference>
<dbReference type="AlphaFoldDB" id="A0A158H0L9"/>
<accession>A0A158H0L9</accession>
<gene>
    <name evidence="2" type="ORF">AWB64_03814</name>
</gene>
<reference evidence="2 3" key="1">
    <citation type="submission" date="2016-01" db="EMBL/GenBank/DDBJ databases">
        <authorList>
            <person name="Oliw E.H."/>
        </authorList>
    </citation>
    <scope>NUCLEOTIDE SEQUENCE [LARGE SCALE GENOMIC DNA]</scope>
    <source>
        <strain evidence="2">LMG 22029</strain>
    </source>
</reference>
<organism evidence="2 3">
    <name type="scientific">Caballeronia sordidicola</name>
    <name type="common">Burkholderia sordidicola</name>
    <dbReference type="NCBI Taxonomy" id="196367"/>
    <lineage>
        <taxon>Bacteria</taxon>
        <taxon>Pseudomonadati</taxon>
        <taxon>Pseudomonadota</taxon>
        <taxon>Betaproteobacteria</taxon>
        <taxon>Burkholderiales</taxon>
        <taxon>Burkholderiaceae</taxon>
        <taxon>Caballeronia</taxon>
    </lineage>
</organism>
<dbReference type="InterPro" id="IPR044016">
    <property type="entry name" value="Big_13"/>
</dbReference>
<dbReference type="EMBL" id="FCOC02000012">
    <property type="protein sequence ID" value="SAL37270.1"/>
    <property type="molecule type" value="Genomic_DNA"/>
</dbReference>
<dbReference type="OrthoDB" id="8824730at2"/>
<evidence type="ECO:0000313" key="2">
    <source>
        <dbReference type="EMBL" id="SAL37270.1"/>
    </source>
</evidence>
<evidence type="ECO:0000313" key="3">
    <source>
        <dbReference type="Proteomes" id="UP000054893"/>
    </source>
</evidence>
<dbReference type="Pfam" id="PF19077">
    <property type="entry name" value="Big_13"/>
    <property type="match status" value="1"/>
</dbReference>
<dbReference type="InterPro" id="IPR013783">
    <property type="entry name" value="Ig-like_fold"/>
</dbReference>
<proteinExistence type="predicted"/>
<protein>
    <submittedName>
        <fullName evidence="2">Hemolysin-like protein</fullName>
    </submittedName>
</protein>